<dbReference type="AlphaFoldDB" id="A0A7U2FCI9"/>
<accession>A0A7U2FCI9</accession>
<evidence type="ECO:0000313" key="2">
    <source>
        <dbReference type="EMBL" id="QRD02762.1"/>
    </source>
</evidence>
<dbReference type="EMBL" id="CP069036">
    <property type="protein sequence ID" value="QRD02762.1"/>
    <property type="molecule type" value="Genomic_DNA"/>
</dbReference>
<gene>
    <name evidence="2" type="ORF">JI435_418560</name>
</gene>
<evidence type="ECO:0000313" key="3">
    <source>
        <dbReference type="Proteomes" id="UP000663193"/>
    </source>
</evidence>
<reference evidence="3" key="1">
    <citation type="journal article" date="2021" name="BMC Genomics">
        <title>Chromosome-level genome assembly and manually-curated proteome of model necrotroph Parastagonospora nodorum Sn15 reveals a genome-wide trove of candidate effector homologs, and redundancy of virulence-related functions within an accessory chromosome.</title>
        <authorList>
            <person name="Bertazzoni S."/>
            <person name="Jones D.A.B."/>
            <person name="Phan H.T."/>
            <person name="Tan K.-C."/>
            <person name="Hane J.K."/>
        </authorList>
    </citation>
    <scope>NUCLEOTIDE SEQUENCE [LARGE SCALE GENOMIC DNA]</scope>
    <source>
        <strain evidence="3">SN15 / ATCC MYA-4574 / FGSC 10173)</strain>
    </source>
</reference>
<keyword evidence="3" id="KW-1185">Reference proteome</keyword>
<dbReference type="VEuPathDB" id="FungiDB:JI435_418560"/>
<sequence>MTLLANNSVLCVQRLRVVCTAAYDLDPLPRSAKGLSDSSEWPGRRGEVLGDV</sequence>
<proteinExistence type="predicted"/>
<dbReference type="Proteomes" id="UP000663193">
    <property type="component" value="Chromosome 14"/>
</dbReference>
<name>A0A7U2FCI9_PHANO</name>
<feature type="region of interest" description="Disordered" evidence="1">
    <location>
        <begin position="32"/>
        <end position="52"/>
    </location>
</feature>
<protein>
    <submittedName>
        <fullName evidence="2">Uncharacterized protein</fullName>
    </submittedName>
</protein>
<feature type="compositionally biased region" description="Basic and acidic residues" evidence="1">
    <location>
        <begin position="42"/>
        <end position="52"/>
    </location>
</feature>
<evidence type="ECO:0000256" key="1">
    <source>
        <dbReference type="SAM" id="MobiDB-lite"/>
    </source>
</evidence>
<organism evidence="2 3">
    <name type="scientific">Phaeosphaeria nodorum (strain SN15 / ATCC MYA-4574 / FGSC 10173)</name>
    <name type="common">Glume blotch fungus</name>
    <name type="synonym">Parastagonospora nodorum</name>
    <dbReference type="NCBI Taxonomy" id="321614"/>
    <lineage>
        <taxon>Eukaryota</taxon>
        <taxon>Fungi</taxon>
        <taxon>Dikarya</taxon>
        <taxon>Ascomycota</taxon>
        <taxon>Pezizomycotina</taxon>
        <taxon>Dothideomycetes</taxon>
        <taxon>Pleosporomycetidae</taxon>
        <taxon>Pleosporales</taxon>
        <taxon>Pleosporineae</taxon>
        <taxon>Phaeosphaeriaceae</taxon>
        <taxon>Parastagonospora</taxon>
    </lineage>
</organism>